<dbReference type="GO" id="GO:0016651">
    <property type="term" value="F:oxidoreductase activity, acting on NAD(P)H"/>
    <property type="evidence" value="ECO:0007669"/>
    <property type="project" value="InterPro"/>
</dbReference>
<dbReference type="Proteomes" id="UP000001861">
    <property type="component" value="Unassembled WGS sequence"/>
</dbReference>
<dbReference type="eggNOG" id="KOG1198">
    <property type="taxonomic scope" value="Eukaryota"/>
</dbReference>
<dbReference type="InterPro" id="IPR047122">
    <property type="entry name" value="Trans-enoyl_RdTase-like"/>
</dbReference>
<accession>A8NLN4</accession>
<dbReference type="RefSeq" id="XP_001834735.2">
    <property type="nucleotide sequence ID" value="XM_001834683.2"/>
</dbReference>
<dbReference type="InParanoid" id="A8NLN4"/>
<dbReference type="Gene3D" id="3.40.50.720">
    <property type="entry name" value="NAD(P)-binding Rossmann-like Domain"/>
    <property type="match status" value="1"/>
</dbReference>
<dbReference type="Pfam" id="PF08240">
    <property type="entry name" value="ADH_N"/>
    <property type="match status" value="1"/>
</dbReference>
<dbReference type="OrthoDB" id="10257049at2759"/>
<dbReference type="Gene3D" id="3.90.180.10">
    <property type="entry name" value="Medium-chain alcohol dehydrogenases, catalytic domain"/>
    <property type="match status" value="1"/>
</dbReference>
<dbReference type="SUPFAM" id="SSF50129">
    <property type="entry name" value="GroES-like"/>
    <property type="match status" value="1"/>
</dbReference>
<organism evidence="2 3">
    <name type="scientific">Coprinopsis cinerea (strain Okayama-7 / 130 / ATCC MYA-4618 / FGSC 9003)</name>
    <name type="common">Inky cap fungus</name>
    <name type="synonym">Hormographiella aspergillata</name>
    <dbReference type="NCBI Taxonomy" id="240176"/>
    <lineage>
        <taxon>Eukaryota</taxon>
        <taxon>Fungi</taxon>
        <taxon>Dikarya</taxon>
        <taxon>Basidiomycota</taxon>
        <taxon>Agaricomycotina</taxon>
        <taxon>Agaricomycetes</taxon>
        <taxon>Agaricomycetidae</taxon>
        <taxon>Agaricales</taxon>
        <taxon>Agaricineae</taxon>
        <taxon>Psathyrellaceae</taxon>
        <taxon>Coprinopsis</taxon>
    </lineage>
</organism>
<dbReference type="HOGENOM" id="CLU_026673_16_1_1"/>
<comment type="caution">
    <text evidence="2">The sequence shown here is derived from an EMBL/GenBank/DDBJ whole genome shotgun (WGS) entry which is preliminary data.</text>
</comment>
<dbReference type="InterPro" id="IPR011032">
    <property type="entry name" value="GroES-like_sf"/>
</dbReference>
<dbReference type="GeneID" id="6011252"/>
<dbReference type="InterPro" id="IPR036291">
    <property type="entry name" value="NAD(P)-bd_dom_sf"/>
</dbReference>
<dbReference type="OMA" id="WIEYHEQ"/>
<dbReference type="InterPro" id="IPR020843">
    <property type="entry name" value="ER"/>
</dbReference>
<dbReference type="EMBL" id="AACS02000012">
    <property type="protein sequence ID" value="EAU87183.2"/>
    <property type="molecule type" value="Genomic_DNA"/>
</dbReference>
<dbReference type="STRING" id="240176.A8NLN4"/>
<gene>
    <name evidence="2" type="ORF">CC1G_05872</name>
</gene>
<dbReference type="InterPro" id="IPR013154">
    <property type="entry name" value="ADH-like_N"/>
</dbReference>
<keyword evidence="3" id="KW-1185">Reference proteome</keyword>
<name>A8NLN4_COPC7</name>
<dbReference type="SMART" id="SM00829">
    <property type="entry name" value="PKS_ER"/>
    <property type="match status" value="1"/>
</dbReference>
<evidence type="ECO:0000259" key="1">
    <source>
        <dbReference type="SMART" id="SM00829"/>
    </source>
</evidence>
<dbReference type="PANTHER" id="PTHR45348:SF2">
    <property type="entry name" value="ZINC-TYPE ALCOHOL DEHYDROGENASE-LIKE PROTEIN C2E1P3.01"/>
    <property type="match status" value="1"/>
</dbReference>
<dbReference type="SUPFAM" id="SSF51735">
    <property type="entry name" value="NAD(P)-binding Rossmann-fold domains"/>
    <property type="match status" value="1"/>
</dbReference>
<dbReference type="FunCoup" id="A8NLN4">
    <property type="interactions" value="9"/>
</dbReference>
<dbReference type="InterPro" id="IPR013149">
    <property type="entry name" value="ADH-like_C"/>
</dbReference>
<dbReference type="PANTHER" id="PTHR45348">
    <property type="entry name" value="HYPOTHETICAL OXIDOREDUCTASE (EUROFUNG)"/>
    <property type="match status" value="1"/>
</dbReference>
<protein>
    <submittedName>
        <fullName evidence="2">Dehydrogenase</fullName>
    </submittedName>
</protein>
<feature type="domain" description="Enoyl reductase (ER)" evidence="1">
    <location>
        <begin position="8"/>
        <end position="331"/>
    </location>
</feature>
<evidence type="ECO:0000313" key="3">
    <source>
        <dbReference type="Proteomes" id="UP000001861"/>
    </source>
</evidence>
<dbReference type="VEuPathDB" id="FungiDB:CC1G_05872"/>
<proteinExistence type="predicted"/>
<dbReference type="Pfam" id="PF00107">
    <property type="entry name" value="ADH_zinc_N"/>
    <property type="match status" value="1"/>
</dbReference>
<dbReference type="CDD" id="cd08249">
    <property type="entry name" value="enoyl_reductase_like"/>
    <property type="match status" value="1"/>
</dbReference>
<dbReference type="AlphaFoldDB" id="A8NLN4"/>
<sequence>MRALVTTGDGTFELQTVEIPRPGPSEVLIEVKAAAGNHTDWKTLSSHPRAGNVMGADFSGVVVSLGAGVRGREIGQRVAGCVRGNTTPNGSFAQYLCTDSKLLVDLPDHVSFEEGAQLGVSIYAACLSLFDLLKLPPPTTTAADGQSVPPNEILVWSGTSVTGYYAIQLAKLAGLRVISTSSPSHFHQVKASGADLVFDYSDSFTPRRIYAATEGRLKLAVDCVSQGMTPAQVSHCLSEEGGKIATVLPYKSRKKGVETELVWVYSMWGEETQQPLYYPACPERYEAAVGYSKMVSELLAQKKLTVGPIKVFPKGLASVTAGLEQMKAGKVSAEKFIYRISDTPGL</sequence>
<reference evidence="2 3" key="1">
    <citation type="journal article" date="2010" name="Proc. Natl. Acad. Sci. U.S.A.">
        <title>Insights into evolution of multicellular fungi from the assembled chromosomes of the mushroom Coprinopsis cinerea (Coprinus cinereus).</title>
        <authorList>
            <person name="Stajich J.E."/>
            <person name="Wilke S.K."/>
            <person name="Ahren D."/>
            <person name="Au C.H."/>
            <person name="Birren B.W."/>
            <person name="Borodovsky M."/>
            <person name="Burns C."/>
            <person name="Canback B."/>
            <person name="Casselton L.A."/>
            <person name="Cheng C.K."/>
            <person name="Deng J."/>
            <person name="Dietrich F.S."/>
            <person name="Fargo D.C."/>
            <person name="Farman M.L."/>
            <person name="Gathman A.C."/>
            <person name="Goldberg J."/>
            <person name="Guigo R."/>
            <person name="Hoegger P.J."/>
            <person name="Hooker J.B."/>
            <person name="Huggins A."/>
            <person name="James T.Y."/>
            <person name="Kamada T."/>
            <person name="Kilaru S."/>
            <person name="Kodira C."/>
            <person name="Kues U."/>
            <person name="Kupfer D."/>
            <person name="Kwan H.S."/>
            <person name="Lomsadze A."/>
            <person name="Li W."/>
            <person name="Lilly W.W."/>
            <person name="Ma L.J."/>
            <person name="Mackey A.J."/>
            <person name="Manning G."/>
            <person name="Martin F."/>
            <person name="Muraguchi H."/>
            <person name="Natvig D.O."/>
            <person name="Palmerini H."/>
            <person name="Ramesh M.A."/>
            <person name="Rehmeyer C.J."/>
            <person name="Roe B.A."/>
            <person name="Shenoy N."/>
            <person name="Stanke M."/>
            <person name="Ter-Hovhannisyan V."/>
            <person name="Tunlid A."/>
            <person name="Velagapudi R."/>
            <person name="Vision T.J."/>
            <person name="Zeng Q."/>
            <person name="Zolan M.E."/>
            <person name="Pukkila P.J."/>
        </authorList>
    </citation>
    <scope>NUCLEOTIDE SEQUENCE [LARGE SCALE GENOMIC DNA]</scope>
    <source>
        <strain evidence="3">Okayama-7 / 130 / ATCC MYA-4618 / FGSC 9003</strain>
    </source>
</reference>
<evidence type="ECO:0000313" key="2">
    <source>
        <dbReference type="EMBL" id="EAU87183.2"/>
    </source>
</evidence>
<dbReference type="KEGG" id="cci:CC1G_05872"/>